<dbReference type="PANTHER" id="PTHR32191">
    <property type="entry name" value="TETRASPANIN-8-RELATED"/>
    <property type="match status" value="1"/>
</dbReference>
<comment type="subcellular location">
    <subcellularLocation>
        <location evidence="1">Membrane</location>
        <topology evidence="1">Multi-pass membrane protein</topology>
    </subcellularLocation>
</comment>
<sequence length="268" mass="29456">MGISNVLIVVLNTLTFILSIPIIAVGAKHDGTDCYKFLQKPVIALGVFIMLMSIMGIVGAACKNRCMLWIYLLIMFVLILLLFVFTIFAFVVTNKTAGDIVGGKGYKEYHLGDYSTWLRRQLNKASNWDKIQKCIDETKFCPNLAQDYPLSAYPTSSDFQNADISPIQSGCCIPPSACGCSYVNATYWSPCSNTTAGTDCGTYSTDPSKLCYGCDSCKAGVLQTVTKEWRKIAIANIIVLVFLIIVYSVGCCAFKSAKMDKYGNKPYV</sequence>
<reference evidence="7" key="1">
    <citation type="submission" date="2021-08" db="EMBL/GenBank/DDBJ databases">
        <title>WGS assembly of Ceratopteris richardii.</title>
        <authorList>
            <person name="Marchant D.B."/>
            <person name="Chen G."/>
            <person name="Jenkins J."/>
            <person name="Shu S."/>
            <person name="Leebens-Mack J."/>
            <person name="Grimwood J."/>
            <person name="Schmutz J."/>
            <person name="Soltis P."/>
            <person name="Soltis D."/>
            <person name="Chen Z.-H."/>
        </authorList>
    </citation>
    <scope>NUCLEOTIDE SEQUENCE</scope>
    <source>
        <strain evidence="7">Whitten #5841</strain>
        <tissue evidence="7">Leaf</tissue>
    </source>
</reference>
<feature type="transmembrane region" description="Helical" evidence="6">
    <location>
        <begin position="68"/>
        <end position="92"/>
    </location>
</feature>
<name>A0A8T2RYA0_CERRI</name>
<evidence type="ECO:0000256" key="3">
    <source>
        <dbReference type="ARBA" id="ARBA00022692"/>
    </source>
</evidence>
<feature type="transmembrane region" description="Helical" evidence="6">
    <location>
        <begin position="7"/>
        <end position="27"/>
    </location>
</feature>
<dbReference type="GO" id="GO:0016020">
    <property type="term" value="C:membrane"/>
    <property type="evidence" value="ECO:0007669"/>
    <property type="project" value="UniProtKB-SubCell"/>
</dbReference>
<feature type="transmembrane region" description="Helical" evidence="6">
    <location>
        <begin position="42"/>
        <end position="61"/>
    </location>
</feature>
<dbReference type="OMA" id="HRHETAC"/>
<evidence type="ECO:0000256" key="4">
    <source>
        <dbReference type="ARBA" id="ARBA00022989"/>
    </source>
</evidence>
<evidence type="ECO:0000313" key="7">
    <source>
        <dbReference type="EMBL" id="KAH7300674.1"/>
    </source>
</evidence>
<protein>
    <submittedName>
        <fullName evidence="7">Uncharacterized protein</fullName>
    </submittedName>
</protein>
<comment type="similarity">
    <text evidence="2">Belongs to the tetraspanin (TM4SF) family.</text>
</comment>
<dbReference type="Pfam" id="PF00335">
    <property type="entry name" value="Tetraspanin"/>
    <property type="match status" value="1"/>
</dbReference>
<keyword evidence="8" id="KW-1185">Reference proteome</keyword>
<dbReference type="InterPro" id="IPR018499">
    <property type="entry name" value="Tetraspanin/Peripherin"/>
</dbReference>
<comment type="caution">
    <text evidence="7">The sequence shown here is derived from an EMBL/GenBank/DDBJ whole genome shotgun (WGS) entry which is preliminary data.</text>
</comment>
<proteinExistence type="inferred from homology"/>
<dbReference type="EMBL" id="CM035429">
    <property type="protein sequence ID" value="KAH7300674.1"/>
    <property type="molecule type" value="Genomic_DNA"/>
</dbReference>
<evidence type="ECO:0000256" key="5">
    <source>
        <dbReference type="ARBA" id="ARBA00023136"/>
    </source>
</evidence>
<evidence type="ECO:0000256" key="2">
    <source>
        <dbReference type="ARBA" id="ARBA00006840"/>
    </source>
</evidence>
<dbReference type="Proteomes" id="UP000825935">
    <property type="component" value="Chromosome 24"/>
</dbReference>
<keyword evidence="5 6" id="KW-0472">Membrane</keyword>
<dbReference type="GO" id="GO:0009734">
    <property type="term" value="P:auxin-activated signaling pathway"/>
    <property type="evidence" value="ECO:0007669"/>
    <property type="project" value="InterPro"/>
</dbReference>
<dbReference type="AlphaFoldDB" id="A0A8T2RYA0"/>
<organism evidence="7 8">
    <name type="scientific">Ceratopteris richardii</name>
    <name type="common">Triangle waterfern</name>
    <dbReference type="NCBI Taxonomy" id="49495"/>
    <lineage>
        <taxon>Eukaryota</taxon>
        <taxon>Viridiplantae</taxon>
        <taxon>Streptophyta</taxon>
        <taxon>Embryophyta</taxon>
        <taxon>Tracheophyta</taxon>
        <taxon>Polypodiopsida</taxon>
        <taxon>Polypodiidae</taxon>
        <taxon>Polypodiales</taxon>
        <taxon>Pteridineae</taxon>
        <taxon>Pteridaceae</taxon>
        <taxon>Parkerioideae</taxon>
        <taxon>Ceratopteris</taxon>
    </lineage>
</organism>
<keyword evidence="3 6" id="KW-0812">Transmembrane</keyword>
<feature type="transmembrane region" description="Helical" evidence="6">
    <location>
        <begin position="232"/>
        <end position="254"/>
    </location>
</feature>
<evidence type="ECO:0000256" key="6">
    <source>
        <dbReference type="SAM" id="Phobius"/>
    </source>
</evidence>
<gene>
    <name evidence="7" type="ORF">KP509_24G073900</name>
</gene>
<keyword evidence="4 6" id="KW-1133">Transmembrane helix</keyword>
<accession>A0A8T2RYA0</accession>
<dbReference type="OrthoDB" id="1892640at2759"/>
<evidence type="ECO:0000256" key="1">
    <source>
        <dbReference type="ARBA" id="ARBA00004141"/>
    </source>
</evidence>
<dbReference type="InterPro" id="IPR044991">
    <property type="entry name" value="TET_plant"/>
</dbReference>
<evidence type="ECO:0000313" key="8">
    <source>
        <dbReference type="Proteomes" id="UP000825935"/>
    </source>
</evidence>